<evidence type="ECO:0000313" key="6">
    <source>
        <dbReference type="EMBL" id="EHP88497.1"/>
    </source>
</evidence>
<evidence type="ECO:0000313" key="7">
    <source>
        <dbReference type="Proteomes" id="UP000004382"/>
    </source>
</evidence>
<evidence type="ECO:0000256" key="1">
    <source>
        <dbReference type="ARBA" id="ARBA00009437"/>
    </source>
</evidence>
<dbReference type="InterPro" id="IPR036388">
    <property type="entry name" value="WH-like_DNA-bd_sf"/>
</dbReference>
<dbReference type="FunFam" id="1.10.10.10:FF:000001">
    <property type="entry name" value="LysR family transcriptional regulator"/>
    <property type="match status" value="1"/>
</dbReference>
<name>H1KS99_METEX</name>
<dbReference type="InterPro" id="IPR058163">
    <property type="entry name" value="LysR-type_TF_proteobact-type"/>
</dbReference>
<comment type="caution">
    <text evidence="6">The sequence shown here is derived from an EMBL/GenBank/DDBJ whole genome shotgun (WGS) entry which is preliminary data.</text>
</comment>
<accession>H1KS99</accession>
<keyword evidence="3" id="KW-0238">DNA-binding</keyword>
<evidence type="ECO:0000259" key="5">
    <source>
        <dbReference type="PROSITE" id="PS50931"/>
    </source>
</evidence>
<dbReference type="PANTHER" id="PTHR30537:SF1">
    <property type="entry name" value="HTH-TYPE TRANSCRIPTIONAL REGULATOR PGRR"/>
    <property type="match status" value="1"/>
</dbReference>
<dbReference type="SUPFAM" id="SSF46785">
    <property type="entry name" value="Winged helix' DNA-binding domain"/>
    <property type="match status" value="1"/>
</dbReference>
<reference evidence="6 7" key="1">
    <citation type="submission" date="2011-09" db="EMBL/GenBank/DDBJ databases">
        <title>The draft genome of Methylobacterium extorquens DSM 13060.</title>
        <authorList>
            <consortium name="US DOE Joint Genome Institute (JGI-PGF)"/>
            <person name="Lucas S."/>
            <person name="Han J."/>
            <person name="Lapidus A."/>
            <person name="Cheng J.-F."/>
            <person name="Goodwin L."/>
            <person name="Pitluck S."/>
            <person name="Peters L."/>
            <person name="Land M.L."/>
            <person name="Hauser L."/>
            <person name="Koskimaki J."/>
            <person name="Halonen O."/>
            <person name="Pirttila A."/>
            <person name="Frank C."/>
            <person name="Woyke T.J."/>
        </authorList>
    </citation>
    <scope>NUCLEOTIDE SEQUENCE [LARGE SCALE GENOMIC DNA]</scope>
    <source>
        <strain evidence="6 7">DSM 13060</strain>
    </source>
</reference>
<dbReference type="Gene3D" id="3.40.190.290">
    <property type="match status" value="1"/>
</dbReference>
<protein>
    <submittedName>
        <fullName evidence="6">Transcriptional regulator, LysR family</fullName>
    </submittedName>
</protein>
<dbReference type="InterPro" id="IPR036390">
    <property type="entry name" value="WH_DNA-bd_sf"/>
</dbReference>
<dbReference type="PROSITE" id="PS50931">
    <property type="entry name" value="HTH_LYSR"/>
    <property type="match status" value="1"/>
</dbReference>
<feature type="domain" description="HTH lysR-type" evidence="5">
    <location>
        <begin position="44"/>
        <end position="101"/>
    </location>
</feature>
<evidence type="ECO:0000256" key="2">
    <source>
        <dbReference type="ARBA" id="ARBA00023015"/>
    </source>
</evidence>
<keyword evidence="2" id="KW-0805">Transcription regulation</keyword>
<gene>
    <name evidence="6" type="ORF">MetexDRAFT_5512</name>
</gene>
<dbReference type="GO" id="GO:0003700">
    <property type="term" value="F:DNA-binding transcription factor activity"/>
    <property type="evidence" value="ECO:0007669"/>
    <property type="project" value="InterPro"/>
</dbReference>
<dbReference type="EMBL" id="AGJK01000267">
    <property type="protein sequence ID" value="EHP88497.1"/>
    <property type="molecule type" value="Genomic_DNA"/>
</dbReference>
<organism evidence="6 7">
    <name type="scientific">Methylorubrum extorquens DSM 13060</name>
    <dbReference type="NCBI Taxonomy" id="882800"/>
    <lineage>
        <taxon>Bacteria</taxon>
        <taxon>Pseudomonadati</taxon>
        <taxon>Pseudomonadota</taxon>
        <taxon>Alphaproteobacteria</taxon>
        <taxon>Hyphomicrobiales</taxon>
        <taxon>Methylobacteriaceae</taxon>
        <taxon>Methylorubrum</taxon>
    </lineage>
</organism>
<sequence length="342" mass="37043">MGRQHVAFRLEASVPPPAGSGHETDTDCFPAGRHSIAPMRINRTELADLGTFLAIARHRSFRRAGLELGVSASALSHALKAMEARLGVRLINRTSRSVTLTAAGEDLLASLDAPFAAIGSALDVLDQHRDPTAATGRIRLNVLEHASTLLLAPVLPLFHARHPQVEIDVRVSNDLLDVVDAGADAGIRYGGTVPQDMVAQRLSADLRWVVVGAPTYLDRQGTPDHPRDLAAHRCLRIRLGDDRLYRWEFERADEQIALDVPGAVTIDNTQFGLSLALAGGGLAYLPQPCVEPSVARGELRVVLADWGPIGPGFHIYYPGRRQLPTGLRLLTDLIREVKPLGL</sequence>
<dbReference type="Gene3D" id="1.10.10.10">
    <property type="entry name" value="Winged helix-like DNA-binding domain superfamily/Winged helix DNA-binding domain"/>
    <property type="match status" value="1"/>
</dbReference>
<dbReference type="Pfam" id="PF00126">
    <property type="entry name" value="HTH_1"/>
    <property type="match status" value="1"/>
</dbReference>
<dbReference type="AlphaFoldDB" id="H1KS99"/>
<dbReference type="PANTHER" id="PTHR30537">
    <property type="entry name" value="HTH-TYPE TRANSCRIPTIONAL REGULATOR"/>
    <property type="match status" value="1"/>
</dbReference>
<dbReference type="GO" id="GO:0043565">
    <property type="term" value="F:sequence-specific DNA binding"/>
    <property type="evidence" value="ECO:0007669"/>
    <property type="project" value="TreeGrafter"/>
</dbReference>
<comment type="similarity">
    <text evidence="1">Belongs to the LysR transcriptional regulatory family.</text>
</comment>
<dbReference type="PATRIC" id="fig|882800.3.peg.5367"/>
<dbReference type="InterPro" id="IPR000847">
    <property type="entry name" value="LysR_HTH_N"/>
</dbReference>
<dbReference type="GO" id="GO:0006351">
    <property type="term" value="P:DNA-templated transcription"/>
    <property type="evidence" value="ECO:0007669"/>
    <property type="project" value="TreeGrafter"/>
</dbReference>
<evidence type="ECO:0000256" key="3">
    <source>
        <dbReference type="ARBA" id="ARBA00023125"/>
    </source>
</evidence>
<dbReference type="InterPro" id="IPR005119">
    <property type="entry name" value="LysR_subst-bd"/>
</dbReference>
<keyword evidence="4" id="KW-0804">Transcription</keyword>
<evidence type="ECO:0000256" key="4">
    <source>
        <dbReference type="ARBA" id="ARBA00023163"/>
    </source>
</evidence>
<dbReference type="SUPFAM" id="SSF53850">
    <property type="entry name" value="Periplasmic binding protein-like II"/>
    <property type="match status" value="1"/>
</dbReference>
<proteinExistence type="inferred from homology"/>
<dbReference type="Pfam" id="PF03466">
    <property type="entry name" value="LysR_substrate"/>
    <property type="match status" value="1"/>
</dbReference>
<dbReference type="Proteomes" id="UP000004382">
    <property type="component" value="Unassembled WGS sequence"/>
</dbReference>